<comment type="cofactor">
    <cofactor evidence="2">
        <name>Mn(2+)</name>
        <dbReference type="ChEBI" id="CHEBI:29035"/>
    </cofactor>
    <text evidence="2">The Mn(2+) ion enhances activity.</text>
</comment>
<evidence type="ECO:0000256" key="1">
    <source>
        <dbReference type="ARBA" id="ARBA00022801"/>
    </source>
</evidence>
<proteinExistence type="predicted"/>
<dbReference type="SUPFAM" id="SSF55031">
    <property type="entry name" value="Bacterial exopeptidase dimerisation domain"/>
    <property type="match status" value="1"/>
</dbReference>
<feature type="binding site" evidence="2">
    <location>
        <position position="382"/>
    </location>
    <ligand>
        <name>Mn(2+)</name>
        <dbReference type="ChEBI" id="CHEBI:29035"/>
        <label>2</label>
    </ligand>
</feature>
<gene>
    <name evidence="5" type="ORF">CDOO_02950</name>
</gene>
<dbReference type="eggNOG" id="COG1473">
    <property type="taxonomic scope" value="Bacteria"/>
</dbReference>
<dbReference type="GO" id="GO:0046872">
    <property type="term" value="F:metal ion binding"/>
    <property type="evidence" value="ECO:0007669"/>
    <property type="project" value="UniProtKB-KW"/>
</dbReference>
<dbReference type="Proteomes" id="UP000029914">
    <property type="component" value="Chromosome"/>
</dbReference>
<dbReference type="InterPro" id="IPR011650">
    <property type="entry name" value="Peptidase_M20_dimer"/>
</dbReference>
<name>A0A097IDU7_9CORY</name>
<keyword evidence="2" id="KW-0464">Manganese</keyword>
<dbReference type="AlphaFoldDB" id="A0A097IDU7"/>
<dbReference type="PIRSF" id="PIRSF005962">
    <property type="entry name" value="Pept_M20D_amidohydro"/>
    <property type="match status" value="1"/>
</dbReference>
<dbReference type="STRING" id="558173.CDOO_02950"/>
<organism evidence="5 6">
    <name type="scientific">Corynebacterium doosanense CAU 212 = DSM 45436</name>
    <dbReference type="NCBI Taxonomy" id="558173"/>
    <lineage>
        <taxon>Bacteria</taxon>
        <taxon>Bacillati</taxon>
        <taxon>Actinomycetota</taxon>
        <taxon>Actinomycetes</taxon>
        <taxon>Mycobacteriales</taxon>
        <taxon>Corynebacteriaceae</taxon>
        <taxon>Corynebacterium</taxon>
    </lineage>
</organism>
<dbReference type="GO" id="GO:0019877">
    <property type="term" value="P:diaminopimelate biosynthetic process"/>
    <property type="evidence" value="ECO:0007669"/>
    <property type="project" value="UniProtKB-ARBA"/>
</dbReference>
<dbReference type="InterPro" id="IPR036264">
    <property type="entry name" value="Bact_exopeptidase_dim_dom"/>
</dbReference>
<dbReference type="SUPFAM" id="SSF53187">
    <property type="entry name" value="Zn-dependent exopeptidases"/>
    <property type="match status" value="1"/>
</dbReference>
<reference evidence="5 6" key="1">
    <citation type="submission" date="2013-09" db="EMBL/GenBank/DDBJ databases">
        <title>Complete genome sequence of Corynebacterium doosanense CAU 212(T) (=DSM 45436(T)), isolated from activated sludge.</title>
        <authorList>
            <person name="Schaffert L."/>
            <person name="Albersmeier A."/>
            <person name="Kalinowski J."/>
            <person name="Ruckert C."/>
        </authorList>
    </citation>
    <scope>NUCLEOTIDE SEQUENCE [LARGE SCALE GENOMIC DNA]</scope>
    <source>
        <strain evidence="5 6">CAU 212</strain>
    </source>
</reference>
<dbReference type="HOGENOM" id="CLU_023257_6_0_11"/>
<feature type="binding site" evidence="2">
    <location>
        <position position="117"/>
    </location>
    <ligand>
        <name>Mn(2+)</name>
        <dbReference type="ChEBI" id="CHEBI:29035"/>
        <label>2</label>
    </ligand>
</feature>
<dbReference type="OrthoDB" id="9777385at2"/>
<dbReference type="FunFam" id="3.30.70.360:FF:000001">
    <property type="entry name" value="N-acetyldiaminopimelate deacetylase"/>
    <property type="match status" value="1"/>
</dbReference>
<dbReference type="GO" id="GO:0050118">
    <property type="term" value="F:N-acetyldiaminopimelate deacetylase activity"/>
    <property type="evidence" value="ECO:0007669"/>
    <property type="project" value="UniProtKB-ARBA"/>
</dbReference>
<dbReference type="Pfam" id="PF07687">
    <property type="entry name" value="M20_dimer"/>
    <property type="match status" value="1"/>
</dbReference>
<dbReference type="PANTHER" id="PTHR11014:SF63">
    <property type="entry name" value="METALLOPEPTIDASE, PUTATIVE (AFU_ORTHOLOGUE AFUA_6G09600)-RELATED"/>
    <property type="match status" value="1"/>
</dbReference>
<feature type="compositionally biased region" description="Polar residues" evidence="3">
    <location>
        <begin position="95"/>
        <end position="114"/>
    </location>
</feature>
<dbReference type="Gene3D" id="3.30.70.360">
    <property type="match status" value="1"/>
</dbReference>
<evidence type="ECO:0000256" key="3">
    <source>
        <dbReference type="SAM" id="MobiDB-lite"/>
    </source>
</evidence>
<feature type="binding site" evidence="2">
    <location>
        <position position="153"/>
    </location>
    <ligand>
        <name>Mn(2+)</name>
        <dbReference type="ChEBI" id="CHEBI:29035"/>
        <label>2</label>
    </ligand>
</feature>
<sequence length="413" mass="44241">MSISHQSVRAILSGLDASRESREELYRHFHRNPELSLQEHETSARIRKELVDAGIDVTAVGDTGLVAVIENGEGPVVAMRADIDGLPIREDSGKDYSSTATQTDPRSGEQSPVSHTCGHDFHIMNLLGALQAFSSHRDAWSGTYVGVFQPAEETAEGARDMVDKGVDTLMPKPDVYLGQHVLASLPGGVLGTRVGPTLSTAASIRVVLHGNGSHGSMPHLGVDPVVLASSIVVRLQSIVSREIAPGETAVVTVGSIRSGSKSNVIPSTAELLINTRAFDADVSEHLHEAIERIIRAECDAARCPKEPEFTYYDRYPLTDNDEEPTLAVRAAFEDYFGADCVTDLAQVPASEDFSVIPDELGVPYTYWGLGGFADRENAPGNHNPGFAPDLQPTLDRGLEGAVVAAAAWLATEK</sequence>
<accession>A0A097IDU7</accession>
<evidence type="ECO:0000256" key="2">
    <source>
        <dbReference type="PIRSR" id="PIRSR005962-1"/>
    </source>
</evidence>
<dbReference type="RefSeq" id="WP_018021267.1">
    <property type="nucleotide sequence ID" value="NZ_AQUX01000002.1"/>
</dbReference>
<evidence type="ECO:0000313" key="5">
    <source>
        <dbReference type="EMBL" id="AIT60318.1"/>
    </source>
</evidence>
<dbReference type="InterPro" id="IPR002933">
    <property type="entry name" value="Peptidase_M20"/>
</dbReference>
<keyword evidence="6" id="KW-1185">Reference proteome</keyword>
<keyword evidence="1 5" id="KW-0378">Hydrolase</keyword>
<evidence type="ECO:0000259" key="4">
    <source>
        <dbReference type="Pfam" id="PF07687"/>
    </source>
</evidence>
<dbReference type="Pfam" id="PF01546">
    <property type="entry name" value="Peptidase_M20"/>
    <property type="match status" value="1"/>
</dbReference>
<dbReference type="NCBIfam" id="TIGR01891">
    <property type="entry name" value="amidohydrolases"/>
    <property type="match status" value="1"/>
</dbReference>
<protein>
    <submittedName>
        <fullName evidence="5">Amidohydrolase</fullName>
    </submittedName>
</protein>
<dbReference type="Gene3D" id="3.40.630.10">
    <property type="entry name" value="Zn peptidases"/>
    <property type="match status" value="1"/>
</dbReference>
<feature type="region of interest" description="Disordered" evidence="3">
    <location>
        <begin position="88"/>
        <end position="114"/>
    </location>
</feature>
<dbReference type="KEGG" id="cdo:CDOO_02950"/>
<dbReference type="InterPro" id="IPR017439">
    <property type="entry name" value="Amidohydrolase"/>
</dbReference>
<keyword evidence="2" id="KW-0479">Metal-binding</keyword>
<feature type="binding site" evidence="2">
    <location>
        <position position="119"/>
    </location>
    <ligand>
        <name>Mn(2+)</name>
        <dbReference type="ChEBI" id="CHEBI:29035"/>
        <label>2</label>
    </ligand>
</feature>
<dbReference type="PANTHER" id="PTHR11014">
    <property type="entry name" value="PEPTIDASE M20 FAMILY MEMBER"/>
    <property type="match status" value="1"/>
</dbReference>
<feature type="binding site" evidence="2">
    <location>
        <position position="180"/>
    </location>
    <ligand>
        <name>Mn(2+)</name>
        <dbReference type="ChEBI" id="CHEBI:29035"/>
        <label>2</label>
    </ligand>
</feature>
<evidence type="ECO:0000313" key="6">
    <source>
        <dbReference type="Proteomes" id="UP000029914"/>
    </source>
</evidence>
<dbReference type="EMBL" id="CP006764">
    <property type="protein sequence ID" value="AIT60318.1"/>
    <property type="molecule type" value="Genomic_DNA"/>
</dbReference>
<feature type="domain" description="Peptidase M20 dimerisation" evidence="4">
    <location>
        <begin position="201"/>
        <end position="298"/>
    </location>
</feature>